<protein>
    <recommendedName>
        <fullName evidence="11">Polysaccharide biosynthesis protein C-terminal domain-containing protein</fullName>
    </recommendedName>
</protein>
<dbReference type="RefSeq" id="WP_158534018.1">
    <property type="nucleotide sequence ID" value="NZ_AWFB01000035.1"/>
</dbReference>
<feature type="transmembrane region" description="Helical" evidence="8">
    <location>
        <begin position="407"/>
        <end position="429"/>
    </location>
</feature>
<accession>A0A8B2PI05</accession>
<comment type="similarity">
    <text evidence="2">Belongs to the polysaccharide synthase family.</text>
</comment>
<proteinExistence type="inferred from homology"/>
<keyword evidence="4 8" id="KW-0812">Transmembrane</keyword>
<evidence type="ECO:0000256" key="5">
    <source>
        <dbReference type="ARBA" id="ARBA00022989"/>
    </source>
</evidence>
<comment type="subcellular location">
    <subcellularLocation>
        <location evidence="1">Cell membrane</location>
        <topology evidence="1">Multi-pass membrane protein</topology>
    </subcellularLocation>
</comment>
<evidence type="ECO:0008006" key="11">
    <source>
        <dbReference type="Google" id="ProtNLM"/>
    </source>
</evidence>
<dbReference type="PANTHER" id="PTHR30250">
    <property type="entry name" value="PST FAMILY PREDICTED COLANIC ACID TRANSPORTER"/>
    <property type="match status" value="1"/>
</dbReference>
<keyword evidence="5 8" id="KW-1133">Transmembrane helix</keyword>
<dbReference type="Proteomes" id="UP000249123">
    <property type="component" value="Unassembled WGS sequence"/>
</dbReference>
<dbReference type="InterPro" id="IPR050833">
    <property type="entry name" value="Poly_Biosynth_Transport"/>
</dbReference>
<evidence type="ECO:0000256" key="2">
    <source>
        <dbReference type="ARBA" id="ARBA00007430"/>
    </source>
</evidence>
<sequence>MKSAGKAAAWSALGSWLGLLGGLVSLVVIARLLDPSDFGLYGFVLVTLIIPETIACNSLGEALVQRPTLTRGHSNSIFVISMVLAAIFFLIVIIFAPMISAGYGHSELTPYLRVMAAGLFLGAATAVPSGHLMREMKFKEVALVDAAGTIVGAVVGIALAFLWRDAWALIGMELARRLVRMLAFSWFARWLPGIRMSLKEANDLMRFNIALTGYRLAAVAEVAIPRLLVGMFLGPAALGMFNLALRVQEQASTALIAPFGSVSYAIASRIHTDKEALHRILNAGLRLAGLIAYPALIGAIAIAPFAVPFVFGEKWVPATLAIQISLINGLRRPSTAFNGGIIKGIGRPDLLLKTFLISLLTYVLMPFAAMHSLAAVMWVLTLNRTVAWLFTCWVVQRKTDFSIYKQLAAGSSALFASIAMALIVWGTSLYLPTDWGNVSKLMILVVVGMVTYPACLFVIAPRMSWRYLNLLITHGWRQVSKRLNRGSTDRGTPPDDAAPASLLDVK</sequence>
<reference evidence="9 10" key="1">
    <citation type="submission" date="2013-04" db="EMBL/GenBank/DDBJ databases">
        <title>Hyphomonas sp. T24B3 Genome Sequencing.</title>
        <authorList>
            <person name="Lai Q."/>
            <person name="Shao Z."/>
        </authorList>
    </citation>
    <scope>NUCLEOTIDE SEQUENCE [LARGE SCALE GENOMIC DNA]</scope>
    <source>
        <strain evidence="9 10">T24B3</strain>
    </source>
</reference>
<feature type="transmembrane region" description="Helical" evidence="8">
    <location>
        <begin position="111"/>
        <end position="129"/>
    </location>
</feature>
<comment type="caution">
    <text evidence="9">The sequence shown here is derived from an EMBL/GenBank/DDBJ whole genome shotgun (WGS) entry which is preliminary data.</text>
</comment>
<feature type="transmembrane region" description="Helical" evidence="8">
    <location>
        <begin position="213"/>
        <end position="238"/>
    </location>
</feature>
<dbReference type="PANTHER" id="PTHR30250:SF10">
    <property type="entry name" value="LIPOPOLYSACCHARIDE BIOSYNTHESIS PROTEIN WZXC"/>
    <property type="match status" value="1"/>
</dbReference>
<evidence type="ECO:0000256" key="8">
    <source>
        <dbReference type="SAM" id="Phobius"/>
    </source>
</evidence>
<organism evidence="9 10">
    <name type="scientific">Hyphomonas pacifica</name>
    <dbReference type="NCBI Taxonomy" id="1280941"/>
    <lineage>
        <taxon>Bacteria</taxon>
        <taxon>Pseudomonadati</taxon>
        <taxon>Pseudomonadota</taxon>
        <taxon>Alphaproteobacteria</taxon>
        <taxon>Hyphomonadales</taxon>
        <taxon>Hyphomonadaceae</taxon>
        <taxon>Hyphomonas</taxon>
    </lineage>
</organism>
<dbReference type="CDD" id="cd13127">
    <property type="entry name" value="MATE_tuaB_like"/>
    <property type="match status" value="1"/>
</dbReference>
<evidence type="ECO:0000256" key="6">
    <source>
        <dbReference type="ARBA" id="ARBA00023136"/>
    </source>
</evidence>
<feature type="transmembrane region" description="Helical" evidence="8">
    <location>
        <begin position="7"/>
        <end position="32"/>
    </location>
</feature>
<evidence type="ECO:0000256" key="1">
    <source>
        <dbReference type="ARBA" id="ARBA00004651"/>
    </source>
</evidence>
<feature type="transmembrane region" description="Helical" evidence="8">
    <location>
        <begin position="38"/>
        <end position="56"/>
    </location>
</feature>
<dbReference type="EMBL" id="AWFB01000035">
    <property type="protein sequence ID" value="RAN32210.1"/>
    <property type="molecule type" value="Genomic_DNA"/>
</dbReference>
<evidence type="ECO:0000256" key="4">
    <source>
        <dbReference type="ARBA" id="ARBA00022692"/>
    </source>
</evidence>
<evidence type="ECO:0000256" key="7">
    <source>
        <dbReference type="SAM" id="MobiDB-lite"/>
    </source>
</evidence>
<feature type="transmembrane region" description="Helical" evidence="8">
    <location>
        <begin position="441"/>
        <end position="460"/>
    </location>
</feature>
<evidence type="ECO:0000313" key="10">
    <source>
        <dbReference type="Proteomes" id="UP000249123"/>
    </source>
</evidence>
<feature type="transmembrane region" description="Helical" evidence="8">
    <location>
        <begin position="141"/>
        <end position="162"/>
    </location>
</feature>
<name>A0A8B2PI05_9PROT</name>
<feature type="transmembrane region" description="Helical" evidence="8">
    <location>
        <begin position="287"/>
        <end position="309"/>
    </location>
</feature>
<feature type="transmembrane region" description="Helical" evidence="8">
    <location>
        <begin position="77"/>
        <end position="99"/>
    </location>
</feature>
<dbReference type="GO" id="GO:0005886">
    <property type="term" value="C:plasma membrane"/>
    <property type="evidence" value="ECO:0007669"/>
    <property type="project" value="UniProtKB-SubCell"/>
</dbReference>
<keyword evidence="10" id="KW-1185">Reference proteome</keyword>
<gene>
    <name evidence="9" type="ORF">HY3_15230</name>
</gene>
<dbReference type="Pfam" id="PF13440">
    <property type="entry name" value="Polysacc_synt_3"/>
    <property type="match status" value="1"/>
</dbReference>
<keyword evidence="3" id="KW-1003">Cell membrane</keyword>
<dbReference type="AlphaFoldDB" id="A0A8B2PI05"/>
<evidence type="ECO:0000313" key="9">
    <source>
        <dbReference type="EMBL" id="RAN32210.1"/>
    </source>
</evidence>
<feature type="region of interest" description="Disordered" evidence="7">
    <location>
        <begin position="484"/>
        <end position="506"/>
    </location>
</feature>
<keyword evidence="6 8" id="KW-0472">Membrane</keyword>
<evidence type="ECO:0000256" key="3">
    <source>
        <dbReference type="ARBA" id="ARBA00022475"/>
    </source>
</evidence>